<dbReference type="Pfam" id="PF13793">
    <property type="entry name" value="Pribosyltran_N"/>
    <property type="match status" value="1"/>
</dbReference>
<dbReference type="InterPro" id="IPR005946">
    <property type="entry name" value="Rib-P_diPkinase"/>
</dbReference>
<dbReference type="PANTHER" id="PTHR10210">
    <property type="entry name" value="RIBOSE-PHOSPHATE DIPHOSPHOKINASE FAMILY MEMBER"/>
    <property type="match status" value="1"/>
</dbReference>
<dbReference type="EMBL" id="QMWO01000045">
    <property type="protein sequence ID" value="RLG69803.1"/>
    <property type="molecule type" value="Genomic_DNA"/>
</dbReference>
<dbReference type="SMART" id="SM01400">
    <property type="entry name" value="Pribosyltran_N"/>
    <property type="match status" value="1"/>
</dbReference>
<dbReference type="GO" id="GO:0006164">
    <property type="term" value="P:purine nucleotide biosynthetic process"/>
    <property type="evidence" value="ECO:0007669"/>
    <property type="project" value="TreeGrafter"/>
</dbReference>
<dbReference type="GO" id="GO:0000287">
    <property type="term" value="F:magnesium ion binding"/>
    <property type="evidence" value="ECO:0007669"/>
    <property type="project" value="InterPro"/>
</dbReference>
<dbReference type="GO" id="GO:0005737">
    <property type="term" value="C:cytoplasm"/>
    <property type="evidence" value="ECO:0007669"/>
    <property type="project" value="TreeGrafter"/>
</dbReference>
<dbReference type="Gene3D" id="3.40.50.2020">
    <property type="match status" value="1"/>
</dbReference>
<organism evidence="3 4">
    <name type="scientific">Candidatus Iainarchaeum sp</name>
    <dbReference type="NCBI Taxonomy" id="3101447"/>
    <lineage>
        <taxon>Archaea</taxon>
        <taxon>Candidatus Iainarchaeota</taxon>
        <taxon>Candidatus Iainarchaeia</taxon>
        <taxon>Candidatus Iainarchaeales</taxon>
        <taxon>Candidatus Iainarchaeaceae</taxon>
        <taxon>Candidatus Iainarchaeum</taxon>
    </lineage>
</organism>
<dbReference type="GO" id="GO:0006015">
    <property type="term" value="P:5-phosphoribose 1-diphosphate biosynthetic process"/>
    <property type="evidence" value="ECO:0007669"/>
    <property type="project" value="TreeGrafter"/>
</dbReference>
<dbReference type="SUPFAM" id="SSF53271">
    <property type="entry name" value="PRTase-like"/>
    <property type="match status" value="1"/>
</dbReference>
<reference evidence="3 4" key="1">
    <citation type="submission" date="2018-06" db="EMBL/GenBank/DDBJ databases">
        <title>Extensive metabolic versatility and redundancy in microbially diverse, dynamic hydrothermal sediments.</title>
        <authorList>
            <person name="Dombrowski N."/>
            <person name="Teske A."/>
            <person name="Baker B.J."/>
        </authorList>
    </citation>
    <scope>NUCLEOTIDE SEQUENCE [LARGE SCALE GENOMIC DNA]</scope>
    <source>
        <strain evidence="3">B9_G13</strain>
    </source>
</reference>
<dbReference type="PANTHER" id="PTHR10210:SF41">
    <property type="entry name" value="RIBOSE-PHOSPHATE PYROPHOSPHOKINASE 1, CHLOROPLASTIC"/>
    <property type="match status" value="1"/>
</dbReference>
<comment type="caution">
    <text evidence="3">The sequence shown here is derived from an EMBL/GenBank/DDBJ whole genome shotgun (WGS) entry which is preliminary data.</text>
</comment>
<dbReference type="AlphaFoldDB" id="A0A497JGM1"/>
<name>A0A497JGM1_9ARCH</name>
<dbReference type="FunFam" id="3.40.50.2020:FF:000014">
    <property type="entry name" value="Ribose-phosphate pyrophosphokinase 1"/>
    <property type="match status" value="1"/>
</dbReference>
<dbReference type="GO" id="GO:0004749">
    <property type="term" value="F:ribose phosphate diphosphokinase activity"/>
    <property type="evidence" value="ECO:0007669"/>
    <property type="project" value="TreeGrafter"/>
</dbReference>
<evidence type="ECO:0000256" key="1">
    <source>
        <dbReference type="ARBA" id="ARBA00022727"/>
    </source>
</evidence>
<feature type="domain" description="Ribose-phosphate pyrophosphokinase N-terminal" evidence="2">
    <location>
        <begin position="5"/>
        <end position="89"/>
    </location>
</feature>
<sequence length="89" mass="9963">MSKLLLFSGTSNLKLAKKVARELNIKLGKLAISRFPDNETYCRFEEAVEGKRVFIIQSTCNPGNENLMELLIIIDAAKRSKAKHITAVI</sequence>
<protein>
    <recommendedName>
        <fullName evidence="2">Ribose-phosphate pyrophosphokinase N-terminal domain-containing protein</fullName>
    </recommendedName>
</protein>
<proteinExistence type="predicted"/>
<feature type="non-terminal residue" evidence="3">
    <location>
        <position position="89"/>
    </location>
</feature>
<accession>A0A497JGM1</accession>
<evidence type="ECO:0000313" key="3">
    <source>
        <dbReference type="EMBL" id="RLG69803.1"/>
    </source>
</evidence>
<keyword evidence="1" id="KW-0545">Nucleotide biosynthesis</keyword>
<dbReference type="GO" id="GO:0002189">
    <property type="term" value="C:ribose phosphate diphosphokinase complex"/>
    <property type="evidence" value="ECO:0007669"/>
    <property type="project" value="TreeGrafter"/>
</dbReference>
<evidence type="ECO:0000313" key="4">
    <source>
        <dbReference type="Proteomes" id="UP000277633"/>
    </source>
</evidence>
<gene>
    <name evidence="3" type="ORF">DRO07_01600</name>
</gene>
<dbReference type="InterPro" id="IPR029057">
    <property type="entry name" value="PRTase-like"/>
</dbReference>
<dbReference type="InterPro" id="IPR029099">
    <property type="entry name" value="Pribosyltran_N"/>
</dbReference>
<evidence type="ECO:0000259" key="2">
    <source>
        <dbReference type="Pfam" id="PF13793"/>
    </source>
</evidence>
<dbReference type="Proteomes" id="UP000277633">
    <property type="component" value="Unassembled WGS sequence"/>
</dbReference>